<evidence type="ECO:0000313" key="2">
    <source>
        <dbReference type="Proteomes" id="UP001143856"/>
    </source>
</evidence>
<reference evidence="1" key="1">
    <citation type="submission" date="2022-10" db="EMBL/GenBank/DDBJ databases">
        <title>Genome Sequence of Xylaria curta.</title>
        <authorList>
            <person name="Buettner E."/>
        </authorList>
    </citation>
    <scope>NUCLEOTIDE SEQUENCE</scope>
    <source>
        <strain evidence="1">Babe10</strain>
    </source>
</reference>
<organism evidence="1 2">
    <name type="scientific">Xylaria curta</name>
    <dbReference type="NCBI Taxonomy" id="42375"/>
    <lineage>
        <taxon>Eukaryota</taxon>
        <taxon>Fungi</taxon>
        <taxon>Dikarya</taxon>
        <taxon>Ascomycota</taxon>
        <taxon>Pezizomycotina</taxon>
        <taxon>Sordariomycetes</taxon>
        <taxon>Xylariomycetidae</taxon>
        <taxon>Xylariales</taxon>
        <taxon>Xylariaceae</taxon>
        <taxon>Xylaria</taxon>
    </lineage>
</organism>
<keyword evidence="2" id="KW-1185">Reference proteome</keyword>
<sequence>MRLLNTQTLDIREFRHDEIPQYAILSHTWDEEEVSLQDMTGTCQVEKRGYQKVKDCCSVAKTHGFEYVWIDTCCIDKTSSAELSEAINSMYRWYEGSEICYAYLADVAPGVTVDDAFRKSRWFTRGWTLQELVAPPIVIFVNNSWEEIGDRSGLQPLISDITGIPGEFLFGEDLALASVAQRMSWAAKRETTRIEDLAYCLMGMFGIYMPMLYGEGQKAFIRLQEEILRVTNDHSLFSWRSLEDHGGILATSPAAFESSGNIISTSSSSMARNPPTVTSRGINLSLRFRGNQQQASGLAILECTEKGKENKRFAIHLRDALLTGQDFTRAKSSTLELLELGSIDGSQYPLSNLYVKQRRPTRNPGRGNLEKCAIKLDGVGVDETRIVFLHPNWDLHDGLIVTTTVLPARGILGRLLVIFSDGNSFQLVLKKRGEDITVDIHDSFETNPKTVQAPGLPGQQQHERDRIISVLGNGRHVHVMIERRILMVRNEKHLMDVVDTSYPSDVQLRHVAVLEGNVKEKTLLSYAACRGYGAIVKILLDTKKLDINSRDQNGLTALSIAASYGRNTIVELLLDTTETDIDSQDENGLTALSFAAMNGHEAVVKLLLKSFANPDSRDKYGRTPLFYAHENKHPAVVKLLAERSAEVGSLFISYHKMTLTQAAIFGDANMVELMLQRGHPLEVTDRDGRTPFSLAAYGGHEAVVKLLLDKGANFEFQDRGGKTPLHLAAHKGHTAVAKLLLDRDVDFELRDHGGRTPLEMAVCHRHKNVIRLLVEKGASVKLGKLVRMILQPGPGPVALVIVSIIFYARQRLRVRN</sequence>
<name>A0ACC1NHQ4_9PEZI</name>
<protein>
    <submittedName>
        <fullName evidence="1">Uncharacterized protein</fullName>
    </submittedName>
</protein>
<accession>A0ACC1NHQ4</accession>
<evidence type="ECO:0000313" key="1">
    <source>
        <dbReference type="EMBL" id="KAJ2978056.1"/>
    </source>
</evidence>
<comment type="caution">
    <text evidence="1">The sequence shown here is derived from an EMBL/GenBank/DDBJ whole genome shotgun (WGS) entry which is preliminary data.</text>
</comment>
<proteinExistence type="predicted"/>
<dbReference type="EMBL" id="JAPDGR010002029">
    <property type="protein sequence ID" value="KAJ2978056.1"/>
    <property type="molecule type" value="Genomic_DNA"/>
</dbReference>
<dbReference type="Proteomes" id="UP001143856">
    <property type="component" value="Unassembled WGS sequence"/>
</dbReference>
<gene>
    <name evidence="1" type="ORF">NUW58_g7615</name>
</gene>